<keyword evidence="1" id="KW-1133">Transmembrane helix</keyword>
<reference evidence="2 3" key="1">
    <citation type="journal article" date="2015" name="Genome Announc.">
        <title>Expanding the biotechnology potential of lactobacilli through comparative genomics of 213 strains and associated genera.</title>
        <authorList>
            <person name="Sun Z."/>
            <person name="Harris H.M."/>
            <person name="McCann A."/>
            <person name="Guo C."/>
            <person name="Argimon S."/>
            <person name="Zhang W."/>
            <person name="Yang X."/>
            <person name="Jeffery I.B."/>
            <person name="Cooney J.C."/>
            <person name="Kagawa T.F."/>
            <person name="Liu W."/>
            <person name="Song Y."/>
            <person name="Salvetti E."/>
            <person name="Wrobel A."/>
            <person name="Rasinkangas P."/>
            <person name="Parkhill J."/>
            <person name="Rea M.C."/>
            <person name="O'Sullivan O."/>
            <person name="Ritari J."/>
            <person name="Douillard F.P."/>
            <person name="Paul Ross R."/>
            <person name="Yang R."/>
            <person name="Briner A.E."/>
            <person name="Felis G.E."/>
            <person name="de Vos W.M."/>
            <person name="Barrangou R."/>
            <person name="Klaenhammer T.R."/>
            <person name="Caufield P.W."/>
            <person name="Cui Y."/>
            <person name="Zhang H."/>
            <person name="O'Toole P.W."/>
        </authorList>
    </citation>
    <scope>NUCLEOTIDE SEQUENCE [LARGE SCALE GENOMIC DNA]</scope>
    <source>
        <strain evidence="2 3">DSM 14857</strain>
    </source>
</reference>
<evidence type="ECO:0000256" key="1">
    <source>
        <dbReference type="SAM" id="Phobius"/>
    </source>
</evidence>
<keyword evidence="1" id="KW-0472">Membrane</keyword>
<evidence type="ECO:0000313" key="2">
    <source>
        <dbReference type="EMBL" id="KRL68151.1"/>
    </source>
</evidence>
<gene>
    <name evidence="2" type="ORF">FC27_GL000892</name>
</gene>
<dbReference type="EMBL" id="AZFA01000002">
    <property type="protein sequence ID" value="KRL68151.1"/>
    <property type="molecule type" value="Genomic_DNA"/>
</dbReference>
<feature type="transmembrane region" description="Helical" evidence="1">
    <location>
        <begin position="50"/>
        <end position="73"/>
    </location>
</feature>
<keyword evidence="3" id="KW-1185">Reference proteome</keyword>
<dbReference type="RefSeq" id="WP_010623992.1">
    <property type="nucleotide sequence ID" value="NZ_AZFA01000002.1"/>
</dbReference>
<keyword evidence="1" id="KW-0812">Transmembrane</keyword>
<name>A0A0R1SFS3_9LACO</name>
<dbReference type="Proteomes" id="UP000051647">
    <property type="component" value="Unassembled WGS sequence"/>
</dbReference>
<evidence type="ECO:0000313" key="3">
    <source>
        <dbReference type="Proteomes" id="UP000051647"/>
    </source>
</evidence>
<proteinExistence type="predicted"/>
<organism evidence="2 3">
    <name type="scientific">Companilactobacillus versmoldensis DSM 14857 = KCTC 3814</name>
    <dbReference type="NCBI Taxonomy" id="1423815"/>
    <lineage>
        <taxon>Bacteria</taxon>
        <taxon>Bacillati</taxon>
        <taxon>Bacillota</taxon>
        <taxon>Bacilli</taxon>
        <taxon>Lactobacillales</taxon>
        <taxon>Lactobacillaceae</taxon>
        <taxon>Companilactobacillus</taxon>
    </lineage>
</organism>
<accession>A0A0R1SFS3</accession>
<protein>
    <submittedName>
        <fullName evidence="2">Uncharacterized protein</fullName>
    </submittedName>
</protein>
<feature type="transmembrane region" description="Helical" evidence="1">
    <location>
        <begin position="20"/>
        <end position="44"/>
    </location>
</feature>
<dbReference type="AlphaFoldDB" id="A0A0R1SFS3"/>
<comment type="caution">
    <text evidence="2">The sequence shown here is derived from an EMBL/GenBank/DDBJ whole genome shotgun (WGS) entry which is preliminary data.</text>
</comment>
<sequence length="78" mass="9115">MNAKCFSWIDYFKDYFENNVLKIIMSITVAMVFVIANSQLLIYASIYGTWLLAFMTLFVFGYMLAYGVLSLLFRIIDK</sequence>
<dbReference type="PATRIC" id="fig|1423815.3.peg.912"/>
<dbReference type="OrthoDB" id="9915712at2"/>
<dbReference type="STRING" id="1423815.FC27_GL000892"/>